<dbReference type="GO" id="GO:0016020">
    <property type="term" value="C:membrane"/>
    <property type="evidence" value="ECO:0007669"/>
    <property type="project" value="UniProtKB-SubCell"/>
</dbReference>
<protein>
    <submittedName>
        <fullName evidence="8">Satratoxin biosynthesis SC1 cluster protein 4</fullName>
    </submittedName>
</protein>
<keyword evidence="9" id="KW-1185">Reference proteome</keyword>
<feature type="transmembrane region" description="Helical" evidence="6">
    <location>
        <begin position="36"/>
        <end position="55"/>
    </location>
</feature>
<evidence type="ECO:0000256" key="3">
    <source>
        <dbReference type="ARBA" id="ARBA00022989"/>
    </source>
</evidence>
<feature type="transmembrane region" description="Helical" evidence="6">
    <location>
        <begin position="88"/>
        <end position="115"/>
    </location>
</feature>
<dbReference type="RefSeq" id="XP_066009965.1">
    <property type="nucleotide sequence ID" value="XM_066150884.1"/>
</dbReference>
<feature type="domain" description="Rhodopsin" evidence="7">
    <location>
        <begin position="56"/>
        <end position="269"/>
    </location>
</feature>
<reference evidence="8 9" key="1">
    <citation type="submission" date="2012-08" db="EMBL/GenBank/DDBJ databases">
        <authorList>
            <person name="Gan P.H.P."/>
            <person name="Ikeda K."/>
            <person name="Irieda H."/>
            <person name="Narusaka M."/>
            <person name="O'Connell R.J."/>
            <person name="Narusaka Y."/>
            <person name="Takano Y."/>
            <person name="Kubo Y."/>
            <person name="Shirasu K."/>
        </authorList>
    </citation>
    <scope>NUCLEOTIDE SEQUENCE [LARGE SCALE GENOMIC DNA]</scope>
    <source>
        <strain evidence="8 9">Nara gc5</strain>
    </source>
</reference>
<name>A0A7J6JPW7_COLFN</name>
<feature type="transmembrane region" description="Helical" evidence="6">
    <location>
        <begin position="177"/>
        <end position="197"/>
    </location>
</feature>
<comment type="subcellular location">
    <subcellularLocation>
        <location evidence="1">Membrane</location>
        <topology evidence="1">Multi-pass membrane protein</topology>
    </subcellularLocation>
</comment>
<dbReference type="Proteomes" id="UP000011096">
    <property type="component" value="Unassembled WGS sequence"/>
</dbReference>
<dbReference type="InterPro" id="IPR049326">
    <property type="entry name" value="Rhodopsin_dom_fungi"/>
</dbReference>
<dbReference type="OrthoDB" id="5342292at2759"/>
<evidence type="ECO:0000313" key="9">
    <source>
        <dbReference type="Proteomes" id="UP000011096"/>
    </source>
</evidence>
<proteinExistence type="inferred from homology"/>
<dbReference type="InterPro" id="IPR052337">
    <property type="entry name" value="SAT4-like"/>
</dbReference>
<dbReference type="GeneID" id="43608065"/>
<dbReference type="InParanoid" id="A0A7J6JPW7"/>
<dbReference type="Pfam" id="PF20684">
    <property type="entry name" value="Fung_rhodopsin"/>
    <property type="match status" value="1"/>
</dbReference>
<keyword evidence="4 6" id="KW-0472">Membrane</keyword>
<comment type="caution">
    <text evidence="8">The sequence shown here is derived from an EMBL/GenBank/DDBJ whole genome shotgun (WGS) entry which is preliminary data.</text>
</comment>
<keyword evidence="3 6" id="KW-1133">Transmembrane helix</keyword>
<dbReference type="EMBL" id="ANPB02000001">
    <property type="protein sequence ID" value="KAF4492816.1"/>
    <property type="molecule type" value="Genomic_DNA"/>
</dbReference>
<evidence type="ECO:0000256" key="6">
    <source>
        <dbReference type="SAM" id="Phobius"/>
    </source>
</evidence>
<comment type="similarity">
    <text evidence="5">Belongs to the SAT4 family.</text>
</comment>
<dbReference type="PANTHER" id="PTHR33048">
    <property type="entry name" value="PTH11-LIKE INTEGRAL MEMBRANE PROTEIN (AFU_ORTHOLOGUE AFUA_5G11245)"/>
    <property type="match status" value="1"/>
</dbReference>
<accession>A0A7J6JPW7</accession>
<reference evidence="8 9" key="2">
    <citation type="submission" date="2020-04" db="EMBL/GenBank/DDBJ databases">
        <title>Genome sequencing and assembly of multiple isolates from the Colletotrichum gloeosporioides species complex.</title>
        <authorList>
            <person name="Gan P."/>
            <person name="Shirasu K."/>
        </authorList>
    </citation>
    <scope>NUCLEOTIDE SEQUENCE [LARGE SCALE GENOMIC DNA]</scope>
    <source>
        <strain evidence="8 9">Nara gc5</strain>
    </source>
</reference>
<organism evidence="8 9">
    <name type="scientific">Colletotrichum fructicola (strain Nara gc5)</name>
    <name type="common">Anthracnose fungus</name>
    <name type="synonym">Colletotrichum gloeosporioides (strain Nara gc5)</name>
    <dbReference type="NCBI Taxonomy" id="1213859"/>
    <lineage>
        <taxon>Eukaryota</taxon>
        <taxon>Fungi</taxon>
        <taxon>Dikarya</taxon>
        <taxon>Ascomycota</taxon>
        <taxon>Pezizomycotina</taxon>
        <taxon>Sordariomycetes</taxon>
        <taxon>Hypocreomycetidae</taxon>
        <taxon>Glomerellales</taxon>
        <taxon>Glomerellaceae</taxon>
        <taxon>Colletotrichum</taxon>
        <taxon>Colletotrichum gloeosporioides species complex</taxon>
    </lineage>
</organism>
<feature type="transmembrane region" description="Helical" evidence="6">
    <location>
        <begin position="127"/>
        <end position="147"/>
    </location>
</feature>
<dbReference type="AlphaFoldDB" id="A0A7J6JPW7"/>
<evidence type="ECO:0000259" key="7">
    <source>
        <dbReference type="Pfam" id="PF20684"/>
    </source>
</evidence>
<evidence type="ECO:0000256" key="5">
    <source>
        <dbReference type="ARBA" id="ARBA00038359"/>
    </source>
</evidence>
<gene>
    <name evidence="8" type="ORF">CGGC5_v001767</name>
</gene>
<evidence type="ECO:0000256" key="1">
    <source>
        <dbReference type="ARBA" id="ARBA00004141"/>
    </source>
</evidence>
<sequence>MSEFPVTNGTVTLLKPPDGYVVDFDHPQQQLVLEHYLVFGIGGPIALIALLQRLYTKIWLSNGFQVDDAAGGMCAHAWEMPLSRFQTYFAITYVAGPLFVLCNGFAKLSLLVLYLQLSPQKKYRAAVWASILFVATTTAGVAFVMIVRCQPIRKGFDIKISGGTCIDADPLYMSNSIANIVTDIMLFVLPIPMICSLRMGMAQKMGAMAMFAVGSMTISTSIIKLVLLPQLLRSSDPSWDSAPANVWSFVETNLFIICGSMPTLRKFFQHFTPRLLLRSDTSSVSTRKPYLIHVTDPSQPSRAGTTDSDVMSPQQLYHEELFRGYQGHQSLLDFREVAMVPESPPLSRQGPIIPKSLV</sequence>
<evidence type="ECO:0000256" key="4">
    <source>
        <dbReference type="ARBA" id="ARBA00023136"/>
    </source>
</evidence>
<dbReference type="PANTHER" id="PTHR33048:SF124">
    <property type="entry name" value="INTEGRAL MEMBRANE PROTEIN"/>
    <property type="match status" value="1"/>
</dbReference>
<evidence type="ECO:0000256" key="2">
    <source>
        <dbReference type="ARBA" id="ARBA00022692"/>
    </source>
</evidence>
<keyword evidence="2 6" id="KW-0812">Transmembrane</keyword>
<feature type="transmembrane region" description="Helical" evidence="6">
    <location>
        <begin position="209"/>
        <end position="232"/>
    </location>
</feature>
<evidence type="ECO:0000313" key="8">
    <source>
        <dbReference type="EMBL" id="KAF4492816.1"/>
    </source>
</evidence>